<protein>
    <recommendedName>
        <fullName evidence="1">Transposase MuDR plant domain-containing protein</fullName>
    </recommendedName>
</protein>
<dbReference type="Proteomes" id="UP000321393">
    <property type="component" value="Unassembled WGS sequence"/>
</dbReference>
<gene>
    <name evidence="3" type="ORF">E5676_scaffold925G00230</name>
    <name evidence="2" type="ORF">E6C27_scaffold400G00360</name>
</gene>
<accession>A0A5D3BS46</accession>
<comment type="caution">
    <text evidence="3">The sequence shown here is derived from an EMBL/GenBank/DDBJ whole genome shotgun (WGS) entry which is preliminary data.</text>
</comment>
<evidence type="ECO:0000313" key="4">
    <source>
        <dbReference type="Proteomes" id="UP000321393"/>
    </source>
</evidence>
<evidence type="ECO:0000313" key="5">
    <source>
        <dbReference type="Proteomes" id="UP000321947"/>
    </source>
</evidence>
<dbReference type="Proteomes" id="UP000321947">
    <property type="component" value="Unassembled WGS sequence"/>
</dbReference>
<organism evidence="3 5">
    <name type="scientific">Cucumis melo var. makuwa</name>
    <name type="common">Oriental melon</name>
    <dbReference type="NCBI Taxonomy" id="1194695"/>
    <lineage>
        <taxon>Eukaryota</taxon>
        <taxon>Viridiplantae</taxon>
        <taxon>Streptophyta</taxon>
        <taxon>Embryophyta</taxon>
        <taxon>Tracheophyta</taxon>
        <taxon>Spermatophyta</taxon>
        <taxon>Magnoliopsida</taxon>
        <taxon>eudicotyledons</taxon>
        <taxon>Gunneridae</taxon>
        <taxon>Pentapetalae</taxon>
        <taxon>rosids</taxon>
        <taxon>fabids</taxon>
        <taxon>Cucurbitales</taxon>
        <taxon>Cucurbitaceae</taxon>
        <taxon>Benincaseae</taxon>
        <taxon>Cucumis</taxon>
    </lineage>
</organism>
<dbReference type="InterPro" id="IPR004332">
    <property type="entry name" value="Transposase_MuDR"/>
</dbReference>
<dbReference type="AlphaFoldDB" id="A0A5D3BS46"/>
<proteinExistence type="predicted"/>
<evidence type="ECO:0000313" key="3">
    <source>
        <dbReference type="EMBL" id="TYK02571.1"/>
    </source>
</evidence>
<dbReference type="Pfam" id="PF03108">
    <property type="entry name" value="DBD_Tnp_Mut"/>
    <property type="match status" value="1"/>
</dbReference>
<evidence type="ECO:0000313" key="2">
    <source>
        <dbReference type="EMBL" id="KAA0033975.1"/>
    </source>
</evidence>
<dbReference type="EMBL" id="SSTE01020493">
    <property type="protein sequence ID" value="KAA0033975.1"/>
    <property type="molecule type" value="Genomic_DNA"/>
</dbReference>
<name>A0A5D3BS46_CUCMM</name>
<dbReference type="EMBL" id="SSTD01015517">
    <property type="protein sequence ID" value="TYK02571.1"/>
    <property type="molecule type" value="Genomic_DNA"/>
</dbReference>
<reference evidence="4 5" key="1">
    <citation type="submission" date="2019-08" db="EMBL/GenBank/DDBJ databases">
        <title>Draft genome sequences of two oriental melons (Cucumis melo L. var makuwa).</title>
        <authorList>
            <person name="Kwon S.-Y."/>
        </authorList>
    </citation>
    <scope>NUCLEOTIDE SEQUENCE [LARGE SCALE GENOMIC DNA]</scope>
    <source>
        <strain evidence="5">cv. Chang Bougi</strain>
        <strain evidence="4">cv. SW 3</strain>
        <tissue evidence="3">Leaf</tissue>
    </source>
</reference>
<sequence>MLSQDLHNQSYNTPGIVVYDTLPPCIATNDEDVKTEDGDSIDFMPEKGVSEEVNAPETLLKGMVFKSKVDLKNVVKSYSILLHQHIDAVESNKKVWAVKCKKNTTNIALGDFVLAALKTWEI</sequence>
<feature type="domain" description="Transposase MuDR plant" evidence="1">
    <location>
        <begin position="60"/>
        <end position="102"/>
    </location>
</feature>
<evidence type="ECO:0000259" key="1">
    <source>
        <dbReference type="Pfam" id="PF03108"/>
    </source>
</evidence>